<organism evidence="7 8">
    <name type="scientific">Pediococcus parvulus</name>
    <dbReference type="NCBI Taxonomy" id="54062"/>
    <lineage>
        <taxon>Bacteria</taxon>
        <taxon>Bacillati</taxon>
        <taxon>Bacillota</taxon>
        <taxon>Bacilli</taxon>
        <taxon>Lactobacillales</taxon>
        <taxon>Lactobacillaceae</taxon>
        <taxon>Pediococcus</taxon>
    </lineage>
</organism>
<dbReference type="AlphaFoldDB" id="A0AAP5WFD4"/>
<dbReference type="Gene3D" id="3.20.20.80">
    <property type="entry name" value="Glycosidases"/>
    <property type="match status" value="1"/>
</dbReference>
<dbReference type="Pfam" id="PF16657">
    <property type="entry name" value="Malt_amylase_C"/>
    <property type="match status" value="1"/>
</dbReference>
<evidence type="ECO:0000256" key="2">
    <source>
        <dbReference type="ARBA" id="ARBA00008061"/>
    </source>
</evidence>
<dbReference type="GO" id="GO:0009313">
    <property type="term" value="P:oligosaccharide catabolic process"/>
    <property type="evidence" value="ECO:0007669"/>
    <property type="project" value="TreeGrafter"/>
</dbReference>
<dbReference type="EMBL" id="WERX01000019">
    <property type="protein sequence ID" value="MDV7694567.1"/>
    <property type="molecule type" value="Genomic_DNA"/>
</dbReference>
<dbReference type="GO" id="GO:0005737">
    <property type="term" value="C:cytoplasm"/>
    <property type="evidence" value="ECO:0007669"/>
    <property type="project" value="UniProtKB-SubCell"/>
</dbReference>
<evidence type="ECO:0000313" key="7">
    <source>
        <dbReference type="EMBL" id="MDV7694567.1"/>
    </source>
</evidence>
<dbReference type="GO" id="GO:0004556">
    <property type="term" value="F:alpha-amylase activity"/>
    <property type="evidence" value="ECO:0007669"/>
    <property type="project" value="TreeGrafter"/>
</dbReference>
<evidence type="ECO:0000256" key="4">
    <source>
        <dbReference type="ARBA" id="ARBA00022801"/>
    </source>
</evidence>
<dbReference type="EC" id="3.2.1.93" evidence="7"/>
<dbReference type="SMART" id="SM00642">
    <property type="entry name" value="Aamy"/>
    <property type="match status" value="1"/>
</dbReference>
<gene>
    <name evidence="7" type="ORF">GA842_06695</name>
</gene>
<dbReference type="NCBIfam" id="NF008183">
    <property type="entry name" value="PRK10933.1"/>
    <property type="match status" value="1"/>
</dbReference>
<dbReference type="SUPFAM" id="SSF51011">
    <property type="entry name" value="Glycosyl hydrolase domain"/>
    <property type="match status" value="1"/>
</dbReference>
<dbReference type="Proteomes" id="UP001275867">
    <property type="component" value="Unassembled WGS sequence"/>
</dbReference>
<dbReference type="CDD" id="cd11333">
    <property type="entry name" value="AmyAc_SI_OligoGlu_DGase"/>
    <property type="match status" value="1"/>
</dbReference>
<dbReference type="FunFam" id="3.20.20.80:FF:000064">
    <property type="entry name" value="Oligo-1,6-glucosidase"/>
    <property type="match status" value="1"/>
</dbReference>
<accession>A0AAP5WFD4</accession>
<dbReference type="FunFam" id="2.60.40.1180:FF:000007">
    <property type="entry name" value="Sucrose isomerase"/>
    <property type="match status" value="1"/>
</dbReference>
<evidence type="ECO:0000256" key="3">
    <source>
        <dbReference type="ARBA" id="ARBA00022490"/>
    </source>
</evidence>
<evidence type="ECO:0000256" key="1">
    <source>
        <dbReference type="ARBA" id="ARBA00004496"/>
    </source>
</evidence>
<dbReference type="InterPro" id="IPR045857">
    <property type="entry name" value="O16G_dom_2"/>
</dbReference>
<dbReference type="Gene3D" id="3.90.400.10">
    <property type="entry name" value="Oligo-1,6-glucosidase, Domain 2"/>
    <property type="match status" value="1"/>
</dbReference>
<dbReference type="PANTHER" id="PTHR10357:SF184">
    <property type="entry name" value="OLIGO-1,6-GLUCOSIDASE 1"/>
    <property type="match status" value="1"/>
</dbReference>
<dbReference type="InterPro" id="IPR006047">
    <property type="entry name" value="GH13_cat_dom"/>
</dbReference>
<evidence type="ECO:0000259" key="6">
    <source>
        <dbReference type="SMART" id="SM00642"/>
    </source>
</evidence>
<dbReference type="RefSeq" id="WP_317763161.1">
    <property type="nucleotide sequence ID" value="NZ_WERX01000019.1"/>
</dbReference>
<dbReference type="FunFam" id="3.90.400.10:FF:000002">
    <property type="entry name" value="Sucrose isomerase"/>
    <property type="match status" value="1"/>
</dbReference>
<name>A0AAP5WFD4_9LACO</name>
<dbReference type="InterPro" id="IPR032091">
    <property type="entry name" value="Malt_amylase-like_C"/>
</dbReference>
<evidence type="ECO:0000256" key="5">
    <source>
        <dbReference type="ARBA" id="ARBA00023295"/>
    </source>
</evidence>
<comment type="subcellular location">
    <subcellularLocation>
        <location evidence="1">Cytoplasm</location>
    </subcellularLocation>
</comment>
<keyword evidence="5 7" id="KW-0326">Glycosidase</keyword>
<comment type="similarity">
    <text evidence="2">Belongs to the glycosyl hydrolase 13 family.</text>
</comment>
<dbReference type="PANTHER" id="PTHR10357">
    <property type="entry name" value="ALPHA-AMYLASE FAMILY MEMBER"/>
    <property type="match status" value="1"/>
</dbReference>
<dbReference type="InterPro" id="IPR017853">
    <property type="entry name" value="GH"/>
</dbReference>
<dbReference type="SUPFAM" id="SSF51445">
    <property type="entry name" value="(Trans)glycosidases"/>
    <property type="match status" value="1"/>
</dbReference>
<feature type="domain" description="Glycosyl hydrolase family 13 catalytic" evidence="6">
    <location>
        <begin position="13"/>
        <end position="424"/>
    </location>
</feature>
<dbReference type="GO" id="GO:0008788">
    <property type="term" value="F:alpha,alpha-phosphotrehalase activity"/>
    <property type="evidence" value="ECO:0007669"/>
    <property type="project" value="UniProtKB-EC"/>
</dbReference>
<protein>
    <submittedName>
        <fullName evidence="7">Alpha,alpha-phosphotrehalase</fullName>
        <ecNumber evidence="7">3.2.1.93</ecNumber>
    </submittedName>
</protein>
<dbReference type="Gene3D" id="2.60.40.1180">
    <property type="entry name" value="Golgi alpha-mannosidase II"/>
    <property type="match status" value="1"/>
</dbReference>
<sequence length="565" mass="66834">MEKHWWQEAVVYQVYPRSFQDTNDDGIGDLQGVLQHLDYIKRLGADVIWLNPIYSSPNDDNGYDIADYRKIMTDFGTMNDFNHLLEEAHKKGLKIMMDLVVNHTSDEHHWFMESRKNKTNKFRDYYFWRDPKDGKEPNNWKSNFSGPAWNYDAKTGQYYMHLFSKKQPDLNWDNSIVREEVYDLMKFWLDKGVDGFRMDVINLISKKPGLPDDPNVAKSEVEDAMEWVANGPKVHDYLKEMNKKVLSKYNVITVGETPSATPDDAIKYTGFNRHELEMVFQFEHMGLDWSKNGLGKWSTNKVALTDLKKVMSRWQTELNGKAWNSLYWNNHDQPRIVSRFGNDSKKYRVLSAKMLGLLLHFMQGTPYIYQGEEIGMTNVHFDNIHEYKDLETLNAYKEIVEDKKKVSPSEMMEYIHHSSRDNARTPMQWNDGKNAGFSEGNPWIKVNPAYPEINVASALEDTNSIYYFYQKMNELRHKYDVIVYGNYELLDPDDEKVFAYKRNLRNESILVVANFTDQEVSRTYQPYNDFDCKLVLDNYDDDQKLILRPYEAKVYYYERWVKCRH</sequence>
<evidence type="ECO:0000313" key="8">
    <source>
        <dbReference type="Proteomes" id="UP001275867"/>
    </source>
</evidence>
<dbReference type="Pfam" id="PF00128">
    <property type="entry name" value="Alpha-amylase"/>
    <property type="match status" value="1"/>
</dbReference>
<comment type="caution">
    <text evidence="7">The sequence shown here is derived from an EMBL/GenBank/DDBJ whole genome shotgun (WGS) entry which is preliminary data.</text>
</comment>
<dbReference type="InterPro" id="IPR013780">
    <property type="entry name" value="Glyco_hydro_b"/>
</dbReference>
<keyword evidence="4 7" id="KW-0378">Hydrolase</keyword>
<keyword evidence="3" id="KW-0963">Cytoplasm</keyword>
<proteinExistence type="inferred from homology"/>
<dbReference type="FunFam" id="3.20.20.80:FF:000014">
    <property type="entry name" value="Alpha,alpha-phosphotrehalase"/>
    <property type="match status" value="1"/>
</dbReference>
<reference evidence="7" key="1">
    <citation type="submission" date="2019-10" db="EMBL/GenBank/DDBJ databases">
        <title>Malate fermentation in French cider.</title>
        <authorList>
            <person name="Cousin F.J."/>
            <person name="Medina Fernandez S."/>
            <person name="Misery B."/>
            <person name="Laplace J.-M."/>
            <person name="Cretenet M."/>
        </authorList>
    </citation>
    <scope>NUCLEOTIDE SEQUENCE</scope>
    <source>
        <strain evidence="7">UCMA15901</strain>
    </source>
</reference>